<feature type="region of interest" description="Disordered" evidence="1">
    <location>
        <begin position="1"/>
        <end position="54"/>
    </location>
</feature>
<dbReference type="AlphaFoldDB" id="A0A8H6Z8W3"/>
<gene>
    <name evidence="2" type="ORF">MVEN_00106600</name>
</gene>
<protein>
    <submittedName>
        <fullName evidence="2">Uncharacterized protein</fullName>
    </submittedName>
</protein>
<keyword evidence="3" id="KW-1185">Reference proteome</keyword>
<dbReference type="Proteomes" id="UP000620124">
    <property type="component" value="Unassembled WGS sequence"/>
</dbReference>
<comment type="caution">
    <text evidence="2">The sequence shown here is derived from an EMBL/GenBank/DDBJ whole genome shotgun (WGS) entry which is preliminary data.</text>
</comment>
<organism evidence="2 3">
    <name type="scientific">Mycena venus</name>
    <dbReference type="NCBI Taxonomy" id="2733690"/>
    <lineage>
        <taxon>Eukaryota</taxon>
        <taxon>Fungi</taxon>
        <taxon>Dikarya</taxon>
        <taxon>Basidiomycota</taxon>
        <taxon>Agaricomycotina</taxon>
        <taxon>Agaricomycetes</taxon>
        <taxon>Agaricomycetidae</taxon>
        <taxon>Agaricales</taxon>
        <taxon>Marasmiineae</taxon>
        <taxon>Mycenaceae</taxon>
        <taxon>Mycena</taxon>
    </lineage>
</organism>
<feature type="compositionally biased region" description="Pro residues" evidence="1">
    <location>
        <begin position="43"/>
        <end position="54"/>
    </location>
</feature>
<evidence type="ECO:0000313" key="2">
    <source>
        <dbReference type="EMBL" id="KAF7372451.1"/>
    </source>
</evidence>
<reference evidence="2" key="1">
    <citation type="submission" date="2020-05" db="EMBL/GenBank/DDBJ databases">
        <title>Mycena genomes resolve the evolution of fungal bioluminescence.</title>
        <authorList>
            <person name="Tsai I.J."/>
        </authorList>
    </citation>
    <scope>NUCLEOTIDE SEQUENCE</scope>
    <source>
        <strain evidence="2">CCC161011</strain>
    </source>
</reference>
<sequence>MSSKADTTTSGGGGSKTSLFDNPKDKPELVEECFGEGGGSSPHPGPRTPFPSSHPAPFVCITWPWRARPRGKDVGMWFVPSMAAGSGKGEAEAEGVDGYSVA</sequence>
<evidence type="ECO:0000313" key="3">
    <source>
        <dbReference type="Proteomes" id="UP000620124"/>
    </source>
</evidence>
<name>A0A8H6Z8W3_9AGAR</name>
<proteinExistence type="predicted"/>
<evidence type="ECO:0000256" key="1">
    <source>
        <dbReference type="SAM" id="MobiDB-lite"/>
    </source>
</evidence>
<accession>A0A8H6Z8W3</accession>
<feature type="region of interest" description="Disordered" evidence="1">
    <location>
        <begin position="83"/>
        <end position="102"/>
    </location>
</feature>
<dbReference type="EMBL" id="JACAZI010000001">
    <property type="protein sequence ID" value="KAF7372451.1"/>
    <property type="molecule type" value="Genomic_DNA"/>
</dbReference>